<dbReference type="InterPro" id="IPR008983">
    <property type="entry name" value="Tumour_necrosis_fac-like_dom"/>
</dbReference>
<dbReference type="Proteomes" id="UP001347796">
    <property type="component" value="Unassembled WGS sequence"/>
</dbReference>
<reference evidence="2 3" key="1">
    <citation type="submission" date="2024-01" db="EMBL/GenBank/DDBJ databases">
        <title>The genome of the rayed Mediterranean limpet Patella caerulea (Linnaeus, 1758).</title>
        <authorList>
            <person name="Anh-Thu Weber A."/>
            <person name="Halstead-Nussloch G."/>
        </authorList>
    </citation>
    <scope>NUCLEOTIDE SEQUENCE [LARGE SCALE GENOMIC DNA]</scope>
    <source>
        <strain evidence="2">AATW-2023a</strain>
        <tissue evidence="2">Whole specimen</tissue>
    </source>
</reference>
<proteinExistence type="predicted"/>
<keyword evidence="1" id="KW-0732">Signal</keyword>
<sequence length="163" mass="18500">MSSLVNILVLFVLGLFQLTDGMYTREKLTVNVPLKAGEKLRVPFDETIYDSEHNFHPETSTVDITKKWRYYIEAHVSISGLEPGKNAGVKVQREDKNGVTTTLKECHTNDENVRRNVCKMDTKTPIDAGDKIYVEVLAESDAEITPAETYIFLSELHMDYVSK</sequence>
<dbReference type="Gene3D" id="2.60.120.40">
    <property type="match status" value="1"/>
</dbReference>
<protein>
    <submittedName>
        <fullName evidence="2">Uncharacterized protein</fullName>
    </submittedName>
</protein>
<feature type="chain" id="PRO_5042973645" evidence="1">
    <location>
        <begin position="22"/>
        <end position="163"/>
    </location>
</feature>
<dbReference type="SUPFAM" id="SSF49842">
    <property type="entry name" value="TNF-like"/>
    <property type="match status" value="1"/>
</dbReference>
<gene>
    <name evidence="2" type="ORF">SNE40_017039</name>
</gene>
<evidence type="ECO:0000256" key="1">
    <source>
        <dbReference type="SAM" id="SignalP"/>
    </source>
</evidence>
<comment type="caution">
    <text evidence="2">The sequence shown here is derived from an EMBL/GenBank/DDBJ whole genome shotgun (WGS) entry which is preliminary data.</text>
</comment>
<evidence type="ECO:0000313" key="3">
    <source>
        <dbReference type="Proteomes" id="UP001347796"/>
    </source>
</evidence>
<feature type="signal peptide" evidence="1">
    <location>
        <begin position="1"/>
        <end position="21"/>
    </location>
</feature>
<dbReference type="EMBL" id="JAZGQO010000011">
    <property type="protein sequence ID" value="KAK6173622.1"/>
    <property type="molecule type" value="Genomic_DNA"/>
</dbReference>
<evidence type="ECO:0000313" key="2">
    <source>
        <dbReference type="EMBL" id="KAK6173622.1"/>
    </source>
</evidence>
<name>A0AAN8P924_PATCE</name>
<dbReference type="AlphaFoldDB" id="A0AAN8P924"/>
<keyword evidence="3" id="KW-1185">Reference proteome</keyword>
<organism evidence="2 3">
    <name type="scientific">Patella caerulea</name>
    <name type="common">Rayed Mediterranean limpet</name>
    <dbReference type="NCBI Taxonomy" id="87958"/>
    <lineage>
        <taxon>Eukaryota</taxon>
        <taxon>Metazoa</taxon>
        <taxon>Spiralia</taxon>
        <taxon>Lophotrochozoa</taxon>
        <taxon>Mollusca</taxon>
        <taxon>Gastropoda</taxon>
        <taxon>Patellogastropoda</taxon>
        <taxon>Patelloidea</taxon>
        <taxon>Patellidae</taxon>
        <taxon>Patella</taxon>
    </lineage>
</organism>
<accession>A0AAN8P924</accession>